<name>A0A921ZYF0_CARIL</name>
<evidence type="ECO:0000256" key="1">
    <source>
        <dbReference type="ARBA" id="ARBA00004474"/>
    </source>
</evidence>
<comment type="similarity">
    <text evidence="3">Belongs to the lycopene cyclase family.</text>
</comment>
<keyword evidence="9" id="KW-0413">Isomerase</keyword>
<comment type="pathway">
    <text evidence="10">Carotenoid biosynthesis; beta-zeacarotene biosynthesis.</text>
</comment>
<evidence type="ECO:0000313" key="12">
    <source>
        <dbReference type="Proteomes" id="UP000811246"/>
    </source>
</evidence>
<accession>A0A921ZYF0</accession>
<dbReference type="PANTHER" id="PTHR39757">
    <property type="match status" value="1"/>
</dbReference>
<dbReference type="GO" id="GO:0016705">
    <property type="term" value="F:oxidoreductase activity, acting on paired donors, with incorporation or reduction of molecular oxygen"/>
    <property type="evidence" value="ECO:0007669"/>
    <property type="project" value="InterPro"/>
</dbReference>
<keyword evidence="8" id="KW-0520">NAD</keyword>
<evidence type="ECO:0000256" key="5">
    <source>
        <dbReference type="ARBA" id="ARBA00022640"/>
    </source>
</evidence>
<evidence type="ECO:0000256" key="7">
    <source>
        <dbReference type="ARBA" id="ARBA00022946"/>
    </source>
</evidence>
<protein>
    <recommendedName>
        <fullName evidence="4">lycopene beta-cyclase</fullName>
        <ecNumber evidence="4">5.5.1.19</ecNumber>
    </recommendedName>
</protein>
<dbReference type="PANTHER" id="PTHR39757:SF5">
    <property type="entry name" value="OS02G0190600 PROTEIN"/>
    <property type="match status" value="1"/>
</dbReference>
<evidence type="ECO:0000256" key="4">
    <source>
        <dbReference type="ARBA" id="ARBA00012242"/>
    </source>
</evidence>
<comment type="pathway">
    <text evidence="2">Carotenoid biosynthesis; beta-carotene biosynthesis.</text>
</comment>
<keyword evidence="6" id="KW-0125">Carotenoid biosynthesis</keyword>
<proteinExistence type="inferred from homology"/>
<gene>
    <name evidence="11" type="ORF">I3842_Q125700</name>
</gene>
<dbReference type="GO" id="GO:0009975">
    <property type="term" value="F:cyclase activity"/>
    <property type="evidence" value="ECO:0007669"/>
    <property type="project" value="UniProtKB-ARBA"/>
</dbReference>
<dbReference type="EC" id="5.5.1.19" evidence="4"/>
<keyword evidence="7" id="KW-0809">Transit peptide</keyword>
<dbReference type="FunFam" id="3.50.50.60:FF:000101">
    <property type="entry name" value="lycopene epsilon cyclase, chloroplastic"/>
    <property type="match status" value="1"/>
</dbReference>
<evidence type="ECO:0000256" key="3">
    <source>
        <dbReference type="ARBA" id="ARBA00006599"/>
    </source>
</evidence>
<evidence type="ECO:0000256" key="8">
    <source>
        <dbReference type="ARBA" id="ARBA00023027"/>
    </source>
</evidence>
<dbReference type="GO" id="GO:0016860">
    <property type="term" value="F:intramolecular oxidoreductase activity"/>
    <property type="evidence" value="ECO:0007669"/>
    <property type="project" value="UniProtKB-ARBA"/>
</dbReference>
<dbReference type="AlphaFoldDB" id="A0A921ZYF0"/>
<dbReference type="GO" id="GO:0016117">
    <property type="term" value="P:carotenoid biosynthetic process"/>
    <property type="evidence" value="ECO:0007669"/>
    <property type="project" value="UniProtKB-KW"/>
</dbReference>
<dbReference type="Proteomes" id="UP000811246">
    <property type="component" value="Unassembled WGS sequence"/>
</dbReference>
<sequence>MDTLLKTPNKLGFLYPFHGFSEKKSNSRSSKLQNQEFRFGPEKSHLKGVRKGFIKTSACALLELVPETKKENHNFELPMYDPSKGLVVDLAVVGGGPAGLAVAQQVSEAGLSVCTIDPCPKLIWPNNYGVWVDEFDAMDLLDCLDTTWSGAVVVTDDQSKKDLDRPYGRVNRKWLKQKMLQKCILNGVKFHQAKVIKVIHEESKSLLICNDGVMVQAAVVLDATGFSRCLVQYDMPYNPGYRVAYGILAEVEEHPFDVNKMAFMDWRDSHLNDNITLKERNSKIPTFLYAMPFSANRIFLEETSLVARPGVPMEDIQERMVARLKHLGIKVKGIEEDEHCVIPMGGPLPVLPQRVVGIGGTAGMVHPSTGYMVARTLAAAPIVANSIVQYLGSDRGLSGNELSSEVWKDLWPIERRRQREFFCFGMDILLKLDLPGTRRFFDAFFDLEPRYWHGFLSSRLFLPKLIFFGLSLFSHASNTSRLEIMAKGTVPLANMINNLIQDRN</sequence>
<dbReference type="InterPro" id="IPR010108">
    <property type="entry name" value="Lycopene_cyclase_b/e"/>
</dbReference>
<keyword evidence="5" id="KW-0934">Plastid</keyword>
<evidence type="ECO:0000256" key="9">
    <source>
        <dbReference type="ARBA" id="ARBA00023235"/>
    </source>
</evidence>
<evidence type="ECO:0000256" key="6">
    <source>
        <dbReference type="ARBA" id="ARBA00022746"/>
    </source>
</evidence>
<comment type="subcellular location">
    <subcellularLocation>
        <location evidence="1">Plastid</location>
    </subcellularLocation>
</comment>
<dbReference type="EMBL" id="MU229025">
    <property type="protein sequence ID" value="KAG6618140.1"/>
    <property type="molecule type" value="Genomic_DNA"/>
</dbReference>
<reference evidence="11" key="1">
    <citation type="submission" date="2021-01" db="EMBL/GenBank/DDBJ databases">
        <authorList>
            <person name="Lovell J.T."/>
            <person name="Bentley N."/>
            <person name="Bhattarai G."/>
            <person name="Jenkins J.W."/>
            <person name="Sreedasyam A."/>
            <person name="Alarcon Y."/>
            <person name="Bock C."/>
            <person name="Boston L."/>
            <person name="Carlson J."/>
            <person name="Cervantes K."/>
            <person name="Clermont K."/>
            <person name="Krom N."/>
            <person name="Kubenka K."/>
            <person name="Mamidi S."/>
            <person name="Mattison C."/>
            <person name="Monteros M."/>
            <person name="Pisani C."/>
            <person name="Plott C."/>
            <person name="Rajasekar S."/>
            <person name="Rhein H.S."/>
            <person name="Rohla C."/>
            <person name="Song M."/>
            <person name="Hilaire R.S."/>
            <person name="Shu S."/>
            <person name="Wells L."/>
            <person name="Wang X."/>
            <person name="Webber J."/>
            <person name="Heerema R.J."/>
            <person name="Klein P."/>
            <person name="Conner P."/>
            <person name="Grauke L."/>
            <person name="Grimwood J."/>
            <person name="Schmutz J."/>
            <person name="Randall J.J."/>
        </authorList>
    </citation>
    <scope>NUCLEOTIDE SEQUENCE</scope>
    <source>
        <tissue evidence="11">Leaf</tissue>
    </source>
</reference>
<organism evidence="11 12">
    <name type="scientific">Carya illinoinensis</name>
    <name type="common">Pecan</name>
    <dbReference type="NCBI Taxonomy" id="32201"/>
    <lineage>
        <taxon>Eukaryota</taxon>
        <taxon>Viridiplantae</taxon>
        <taxon>Streptophyta</taxon>
        <taxon>Embryophyta</taxon>
        <taxon>Tracheophyta</taxon>
        <taxon>Spermatophyta</taxon>
        <taxon>Magnoliopsida</taxon>
        <taxon>eudicotyledons</taxon>
        <taxon>Gunneridae</taxon>
        <taxon>Pentapetalae</taxon>
        <taxon>rosids</taxon>
        <taxon>fabids</taxon>
        <taxon>Fagales</taxon>
        <taxon>Juglandaceae</taxon>
        <taxon>Carya</taxon>
    </lineage>
</organism>
<evidence type="ECO:0000313" key="11">
    <source>
        <dbReference type="EMBL" id="KAG6618140.1"/>
    </source>
</evidence>
<evidence type="ECO:0000256" key="2">
    <source>
        <dbReference type="ARBA" id="ARBA00005089"/>
    </source>
</evidence>
<dbReference type="NCBIfam" id="TIGR01790">
    <property type="entry name" value="carotene-cycl"/>
    <property type="match status" value="1"/>
</dbReference>
<dbReference type="GO" id="GO:0009536">
    <property type="term" value="C:plastid"/>
    <property type="evidence" value="ECO:0007669"/>
    <property type="project" value="UniProtKB-SubCell"/>
</dbReference>
<dbReference type="Pfam" id="PF05834">
    <property type="entry name" value="Lycopene_cycl"/>
    <property type="match status" value="1"/>
</dbReference>
<comment type="caution">
    <text evidence="11">The sequence shown here is derived from an EMBL/GenBank/DDBJ whole genome shotgun (WGS) entry which is preliminary data.</text>
</comment>
<evidence type="ECO:0000256" key="10">
    <source>
        <dbReference type="ARBA" id="ARBA00037906"/>
    </source>
</evidence>